<dbReference type="Proteomes" id="UP000317257">
    <property type="component" value="Unassembled WGS sequence"/>
</dbReference>
<dbReference type="PANTHER" id="PTHR13593">
    <property type="match status" value="1"/>
</dbReference>
<dbReference type="CDD" id="cd08621">
    <property type="entry name" value="PI-PLCXDc_like_2"/>
    <property type="match status" value="1"/>
</dbReference>
<name>A0A5C6GFQ7_METRR</name>
<dbReference type="GO" id="GO:0008081">
    <property type="term" value="F:phosphoric diester hydrolase activity"/>
    <property type="evidence" value="ECO:0007669"/>
    <property type="project" value="InterPro"/>
</dbReference>
<accession>A0A5C6GFQ7</accession>
<reference evidence="2" key="1">
    <citation type="submission" date="2018-12" db="EMBL/GenBank/DDBJ databases">
        <title>The complete genome of Metarhizium rileyi, a key fungal pathogen of Lepidoptera.</title>
        <authorList>
            <person name="Binneck E."/>
            <person name="Lastra C.C.L."/>
            <person name="Sosa-Gomez D.R."/>
        </authorList>
    </citation>
    <scope>NUCLEOTIDE SEQUENCE [LARGE SCALE GENOMIC DNA]</scope>
    <source>
        <strain evidence="2">Cep018-CH2</strain>
    </source>
</reference>
<sequence>MECSLALRESLLFCFSTASLGRRSALGSSLDCLCSFHPSVSAAIFRKDQCRDGAEAPSAGRDDVEDQFVAANLPHIFHVPRFFSLERVSKFRMRRAELLLAAVAGLLSPCLFAQPATAMPTPRQFDSCHRVVQEVCRKEDRTYSSEVPKAGSYMPWVQIPLREVGFPAKQYITIVNLTPHRFVLDKSRTHAYQMDTFDWDDVPQGRARQNTAEYTKNIGKNPVDDGGEVYYTIQGTNKRFEIRARTHIPDSYPRRTIIDLSGMGLGQREYLDPGKETAVTLVITGSDSYGFTASLRHGRGNWMKGMYNVIRDRQVQHIFMPATHDSGMSRISGKIGSIGTEVNTQTQGLNIYNQLRAGARLFDLRVGTVHEVADKSAYDFWTMHVSDELAQVVVGNTGESLDDVVREVNQFTAENPGEVIFFRVRYLNGILNIPTAGPIYWTDEIVHSFFNKLKGVNNRCGNLDLNTKFNKQKASYFMDRNGGNGCVLFLLGGNLKPHVPQDSVSDGIYRSSMMDVWDNWSNLPDTEKMANDQVADWKTVGRSGSFKNDQFLISQWLVSADPVTTTALSIQNIGILPTNPALYWMGVNSMSPEAWPTAVLVDYIGVVVADKWNWDQLSAEMYTFAIGMNLYMVSENCDINHGPSPLLPRRGGAAVKTPEASQAGSTWNGIIYANGTVDDDPAPQLHPGRAEVLRPGTAFLNGTVLQTEAANPMSER</sequence>
<dbReference type="InterPro" id="IPR017946">
    <property type="entry name" value="PLC-like_Pdiesterase_TIM-brl"/>
</dbReference>
<protein>
    <recommendedName>
        <fullName evidence="3">Exo-beta-1,3-glucanase</fullName>
    </recommendedName>
</protein>
<dbReference type="SUPFAM" id="SSF51695">
    <property type="entry name" value="PLC-like phosphodiesterases"/>
    <property type="match status" value="1"/>
</dbReference>
<dbReference type="AlphaFoldDB" id="A0A5C6GFQ7"/>
<evidence type="ECO:0008006" key="3">
    <source>
        <dbReference type="Google" id="ProtNLM"/>
    </source>
</evidence>
<evidence type="ECO:0000313" key="2">
    <source>
        <dbReference type="Proteomes" id="UP000317257"/>
    </source>
</evidence>
<dbReference type="PANTHER" id="PTHR13593:SF143">
    <property type="entry name" value="PHOSPHATIDYLINOSITOL-SPECIFIC PHOSPHOLIPASE C X DOMAIN-CONTAINING PROTEIN"/>
    <property type="match status" value="1"/>
</dbReference>
<dbReference type="GO" id="GO:0006629">
    <property type="term" value="P:lipid metabolic process"/>
    <property type="evidence" value="ECO:0007669"/>
    <property type="project" value="InterPro"/>
</dbReference>
<comment type="caution">
    <text evidence="1">The sequence shown here is derived from an EMBL/GenBank/DDBJ whole genome shotgun (WGS) entry which is preliminary data.</text>
</comment>
<proteinExistence type="predicted"/>
<gene>
    <name evidence="1" type="ORF">ED733_007630</name>
</gene>
<dbReference type="EMBL" id="SBHS01000007">
    <property type="protein sequence ID" value="TWU75718.1"/>
    <property type="molecule type" value="Genomic_DNA"/>
</dbReference>
<dbReference type="Gene3D" id="3.20.20.190">
    <property type="entry name" value="Phosphatidylinositol (PI) phosphodiesterase"/>
    <property type="match status" value="1"/>
</dbReference>
<dbReference type="InterPro" id="IPR051057">
    <property type="entry name" value="PI-PLC_domain"/>
</dbReference>
<dbReference type="PROSITE" id="PS50007">
    <property type="entry name" value="PIPLC_X_DOMAIN"/>
    <property type="match status" value="1"/>
</dbReference>
<evidence type="ECO:0000313" key="1">
    <source>
        <dbReference type="EMBL" id="TWU75718.1"/>
    </source>
</evidence>
<organism evidence="1 2">
    <name type="scientific">Metarhizium rileyi (strain RCEF 4871)</name>
    <name type="common">Nomuraea rileyi</name>
    <dbReference type="NCBI Taxonomy" id="1649241"/>
    <lineage>
        <taxon>Eukaryota</taxon>
        <taxon>Fungi</taxon>
        <taxon>Dikarya</taxon>
        <taxon>Ascomycota</taxon>
        <taxon>Pezizomycotina</taxon>
        <taxon>Sordariomycetes</taxon>
        <taxon>Hypocreomycetidae</taxon>
        <taxon>Hypocreales</taxon>
        <taxon>Clavicipitaceae</taxon>
        <taxon>Metarhizium</taxon>
    </lineage>
</organism>